<dbReference type="AlphaFoldDB" id="A0A3S1ABU4"/>
<keyword evidence="1" id="KW-0732">Signal</keyword>
<feature type="signal peptide" evidence="1">
    <location>
        <begin position="1"/>
        <end position="28"/>
    </location>
</feature>
<evidence type="ECO:0000313" key="3">
    <source>
        <dbReference type="Proteomes" id="UP000276103"/>
    </source>
</evidence>
<feature type="chain" id="PRO_5018793381" description="PEP-CTERM protein-sorting domain-containing protein" evidence="1">
    <location>
        <begin position="29"/>
        <end position="198"/>
    </location>
</feature>
<dbReference type="EMBL" id="RSCM01000004">
    <property type="protein sequence ID" value="RUS97836.1"/>
    <property type="molecule type" value="Genomic_DNA"/>
</dbReference>
<protein>
    <recommendedName>
        <fullName evidence="4">PEP-CTERM protein-sorting domain-containing protein</fullName>
    </recommendedName>
</protein>
<keyword evidence="3" id="KW-1185">Reference proteome</keyword>
<sequence>MKLTRILPLVVGGAVAGVFASNMSPAHALDFNFSLTNTKGNVSGTVTGTIQGLSDNTTSAASDIIITSYPAGLTANPAAPFSLFSFLGGTGPSENSFTVNNGVITNDQFTYESIKGRVYLGSFNYISLDAANSKNVWGANGHLVASYSSAATPVPFDTPGGATMATVGSLFALGLMRKAKKRLAARTLVVNPVETVVS</sequence>
<accession>A0A3S1ABU4</accession>
<evidence type="ECO:0000313" key="2">
    <source>
        <dbReference type="EMBL" id="RUS97836.1"/>
    </source>
</evidence>
<gene>
    <name evidence="2" type="ORF">DSM107003_17110</name>
</gene>
<dbReference type="Proteomes" id="UP000276103">
    <property type="component" value="Unassembled WGS sequence"/>
</dbReference>
<name>A0A3S1ABU4_ANAVA</name>
<evidence type="ECO:0008006" key="4">
    <source>
        <dbReference type="Google" id="ProtNLM"/>
    </source>
</evidence>
<proteinExistence type="predicted"/>
<organism evidence="2 3">
    <name type="scientific">Trichormus variabilis SAG 1403-4b</name>
    <dbReference type="NCBI Taxonomy" id="447716"/>
    <lineage>
        <taxon>Bacteria</taxon>
        <taxon>Bacillati</taxon>
        <taxon>Cyanobacteriota</taxon>
        <taxon>Cyanophyceae</taxon>
        <taxon>Nostocales</taxon>
        <taxon>Nostocaceae</taxon>
        <taxon>Trichormus</taxon>
    </lineage>
</organism>
<comment type="caution">
    <text evidence="2">The sequence shown here is derived from an EMBL/GenBank/DDBJ whole genome shotgun (WGS) entry which is preliminary data.</text>
</comment>
<dbReference type="RefSeq" id="WP_127053538.1">
    <property type="nucleotide sequence ID" value="NZ_RSCM01000004.1"/>
</dbReference>
<dbReference type="OrthoDB" id="495813at2"/>
<reference evidence="2 3" key="1">
    <citation type="journal article" date="2019" name="Genome Biol. Evol.">
        <title>Day and night: Metabolic profiles and evolutionary relationships of six axenic non-marine cyanobacteria.</title>
        <authorList>
            <person name="Will S.E."/>
            <person name="Henke P."/>
            <person name="Boedeker C."/>
            <person name="Huang S."/>
            <person name="Brinkmann H."/>
            <person name="Rohde M."/>
            <person name="Jarek M."/>
            <person name="Friedl T."/>
            <person name="Seufert S."/>
            <person name="Schumacher M."/>
            <person name="Overmann J."/>
            <person name="Neumann-Schaal M."/>
            <person name="Petersen J."/>
        </authorList>
    </citation>
    <scope>NUCLEOTIDE SEQUENCE [LARGE SCALE GENOMIC DNA]</scope>
    <source>
        <strain evidence="2 3">SAG 1403-4b</strain>
    </source>
</reference>
<evidence type="ECO:0000256" key="1">
    <source>
        <dbReference type="SAM" id="SignalP"/>
    </source>
</evidence>